<proteinExistence type="predicted"/>
<dbReference type="Proteomes" id="UP000601435">
    <property type="component" value="Unassembled WGS sequence"/>
</dbReference>
<evidence type="ECO:0000313" key="1">
    <source>
        <dbReference type="EMBL" id="CAE7776831.1"/>
    </source>
</evidence>
<keyword evidence="2" id="KW-1185">Reference proteome</keyword>
<comment type="caution">
    <text evidence="1">The sequence shown here is derived from an EMBL/GenBank/DDBJ whole genome shotgun (WGS) entry which is preliminary data.</text>
</comment>
<dbReference type="OrthoDB" id="10652099at2759"/>
<dbReference type="AlphaFoldDB" id="A0A812YDB4"/>
<feature type="non-terminal residue" evidence="1">
    <location>
        <position position="1"/>
    </location>
</feature>
<gene>
    <name evidence="1" type="primary">DUSP26</name>
    <name evidence="1" type="ORF">SNEC2469_LOCUS22740</name>
</gene>
<name>A0A812YDB4_9DINO</name>
<reference evidence="1" key="1">
    <citation type="submission" date="2021-02" db="EMBL/GenBank/DDBJ databases">
        <authorList>
            <person name="Dougan E. K."/>
            <person name="Rhodes N."/>
            <person name="Thang M."/>
            <person name="Chan C."/>
        </authorList>
    </citation>
    <scope>NUCLEOTIDE SEQUENCE</scope>
</reference>
<organism evidence="1 2">
    <name type="scientific">Symbiodinium necroappetens</name>
    <dbReference type="NCBI Taxonomy" id="1628268"/>
    <lineage>
        <taxon>Eukaryota</taxon>
        <taxon>Sar</taxon>
        <taxon>Alveolata</taxon>
        <taxon>Dinophyceae</taxon>
        <taxon>Suessiales</taxon>
        <taxon>Symbiodiniaceae</taxon>
        <taxon>Symbiodinium</taxon>
    </lineage>
</organism>
<accession>A0A812YDB4</accession>
<dbReference type="EMBL" id="CAJNJA010041660">
    <property type="protein sequence ID" value="CAE7776831.1"/>
    <property type="molecule type" value="Genomic_DNA"/>
</dbReference>
<sequence length="236" mass="25824">ILANLLHRRPATSKTLGEQGIAELLVKLHRWCMQGIDFSIPAAERGHRMLHFGTSAPAPSGVGEPLLVPPPWLTPTVVCVQQLLCQADLVKMRESREALDKEMQQMWVSLILDLMYAFPGLDGTLAQPCLQVLLRLCSVSVGAKAFLAYQQNPQSIAQCLAGRPAAPVAILDHVCQPRIAAFSRESRSVRSCGCHLQLLVDLFAMVRLAFEGLPEGVRSGWPFILQPGSIQRATLS</sequence>
<evidence type="ECO:0000313" key="2">
    <source>
        <dbReference type="Proteomes" id="UP000601435"/>
    </source>
</evidence>
<protein>
    <submittedName>
        <fullName evidence="1">DUSP26 protein</fullName>
    </submittedName>
</protein>